<dbReference type="EMBL" id="JARJCW010000016">
    <property type="protein sequence ID" value="KAJ7216064.1"/>
    <property type="molecule type" value="Genomic_DNA"/>
</dbReference>
<name>A0AAD6VM00_9AGAR</name>
<feature type="region of interest" description="Disordered" evidence="1">
    <location>
        <begin position="457"/>
        <end position="531"/>
    </location>
</feature>
<sequence>MPPALLVVRFSGSSVPTTSRTAGRLKWSSKEAQRVGVGWPFSRRLRDPTAYPHCRAPQDHPLQQHHPELAPSTTCGRDTREQLPTALLAQGPSPLPWPALSETPEALQTRRARNLRHSSRPVCKTLPRHKDPLHAHASRKTRRPLSAPAPCKSPVSADGMRKIHSPSIATRPCIVLPPALPLPSHSRFLRSDARRHPSAPTARIHVTTPVASATPYSPPVSCCALAAGHRSLLLSGSPLSAACSRRCPTLATFPTLHTRRARTLLLRTNWVFVDVGRTRRGVGRAVVKHVLHGARSRRRRCHDPISTDLRHMNTLTGRPDNIRRPLRNSSRSCYRGRELARFPSAAGMSPSRQCIHASPARDLVIKRIGRSRHASSCKVAAARLSSANLNLKAAYLYVPRTSEALGSTSRHATLAQSGRIGLRVCVASFKTHAGPTRPPSAYRVHRASHFFPIPPQTAPIQSLPDDHQVPGARSGGRRRFCQKTAPTRSLPDVHQVPGPPSSGRRRFRQKPRVDLASHKQPVPRAPLTPCTTSRSHKIAAVNAAVDIFGGMPTLREEDAHYRPLARFHLSLPARRSRELCRGRGARAHGRELLLPGSLAGGTGCALSHGDEAREDHGADGSASADDKAYEDADAESQMMTHRVEHLAMRVSRGVHGRRCSRCSTRLGAVEDITAVNGLQCEGLAG</sequence>
<dbReference type="Proteomes" id="UP001219525">
    <property type="component" value="Unassembled WGS sequence"/>
</dbReference>
<evidence type="ECO:0000313" key="2">
    <source>
        <dbReference type="EMBL" id="KAJ7216064.1"/>
    </source>
</evidence>
<gene>
    <name evidence="2" type="ORF">GGX14DRAFT_607260</name>
</gene>
<protein>
    <submittedName>
        <fullName evidence="2">Uncharacterized protein</fullName>
    </submittedName>
</protein>
<keyword evidence="3" id="KW-1185">Reference proteome</keyword>
<evidence type="ECO:0000313" key="3">
    <source>
        <dbReference type="Proteomes" id="UP001219525"/>
    </source>
</evidence>
<evidence type="ECO:0000256" key="1">
    <source>
        <dbReference type="SAM" id="MobiDB-lite"/>
    </source>
</evidence>
<proteinExistence type="predicted"/>
<feature type="compositionally biased region" description="Basic and acidic residues" evidence="1">
    <location>
        <begin position="608"/>
        <end position="630"/>
    </location>
</feature>
<feature type="region of interest" description="Disordered" evidence="1">
    <location>
        <begin position="122"/>
        <end position="159"/>
    </location>
</feature>
<feature type="region of interest" description="Disordered" evidence="1">
    <location>
        <begin position="605"/>
        <end position="636"/>
    </location>
</feature>
<comment type="caution">
    <text evidence="2">The sequence shown here is derived from an EMBL/GenBank/DDBJ whole genome shotgun (WGS) entry which is preliminary data.</text>
</comment>
<reference evidence="2" key="1">
    <citation type="submission" date="2023-03" db="EMBL/GenBank/DDBJ databases">
        <title>Massive genome expansion in bonnet fungi (Mycena s.s.) driven by repeated elements and novel gene families across ecological guilds.</title>
        <authorList>
            <consortium name="Lawrence Berkeley National Laboratory"/>
            <person name="Harder C.B."/>
            <person name="Miyauchi S."/>
            <person name="Viragh M."/>
            <person name="Kuo A."/>
            <person name="Thoen E."/>
            <person name="Andreopoulos B."/>
            <person name="Lu D."/>
            <person name="Skrede I."/>
            <person name="Drula E."/>
            <person name="Henrissat B."/>
            <person name="Morin E."/>
            <person name="Kohler A."/>
            <person name="Barry K."/>
            <person name="LaButti K."/>
            <person name="Morin E."/>
            <person name="Salamov A."/>
            <person name="Lipzen A."/>
            <person name="Mereny Z."/>
            <person name="Hegedus B."/>
            <person name="Baldrian P."/>
            <person name="Stursova M."/>
            <person name="Weitz H."/>
            <person name="Taylor A."/>
            <person name="Grigoriev I.V."/>
            <person name="Nagy L.G."/>
            <person name="Martin F."/>
            <person name="Kauserud H."/>
        </authorList>
    </citation>
    <scope>NUCLEOTIDE SEQUENCE</scope>
    <source>
        <strain evidence="2">9144</strain>
    </source>
</reference>
<accession>A0AAD6VM00</accession>
<dbReference type="AlphaFoldDB" id="A0AAD6VM00"/>
<organism evidence="2 3">
    <name type="scientific">Mycena pura</name>
    <dbReference type="NCBI Taxonomy" id="153505"/>
    <lineage>
        <taxon>Eukaryota</taxon>
        <taxon>Fungi</taxon>
        <taxon>Dikarya</taxon>
        <taxon>Basidiomycota</taxon>
        <taxon>Agaricomycotina</taxon>
        <taxon>Agaricomycetes</taxon>
        <taxon>Agaricomycetidae</taxon>
        <taxon>Agaricales</taxon>
        <taxon>Marasmiineae</taxon>
        <taxon>Mycenaceae</taxon>
        <taxon>Mycena</taxon>
    </lineage>
</organism>